<evidence type="ECO:0000256" key="1">
    <source>
        <dbReference type="SAM" id="MobiDB-lite"/>
    </source>
</evidence>
<dbReference type="Pfam" id="PF20231">
    <property type="entry name" value="DUF6589"/>
    <property type="match status" value="1"/>
</dbReference>
<feature type="compositionally biased region" description="Pro residues" evidence="1">
    <location>
        <begin position="16"/>
        <end position="33"/>
    </location>
</feature>
<dbReference type="Proteomes" id="UP000297299">
    <property type="component" value="Unassembled WGS sequence"/>
</dbReference>
<keyword evidence="4" id="KW-1185">Reference proteome</keyword>
<evidence type="ECO:0000259" key="2">
    <source>
        <dbReference type="Pfam" id="PF20231"/>
    </source>
</evidence>
<dbReference type="OrthoDB" id="3935520at2759"/>
<gene>
    <name evidence="3" type="ORF">BOTCAL_1824g00010</name>
</gene>
<organism evidence="3 4">
    <name type="scientific">Botryotinia calthae</name>
    <dbReference type="NCBI Taxonomy" id="38488"/>
    <lineage>
        <taxon>Eukaryota</taxon>
        <taxon>Fungi</taxon>
        <taxon>Dikarya</taxon>
        <taxon>Ascomycota</taxon>
        <taxon>Pezizomycotina</taxon>
        <taxon>Leotiomycetes</taxon>
        <taxon>Helotiales</taxon>
        <taxon>Sclerotiniaceae</taxon>
        <taxon>Botryotinia</taxon>
    </lineage>
</organism>
<feature type="domain" description="DUF6589" evidence="2">
    <location>
        <begin position="253"/>
        <end position="337"/>
    </location>
</feature>
<reference evidence="3 4" key="1">
    <citation type="submission" date="2017-11" db="EMBL/GenBank/DDBJ databases">
        <title>Comparative genomics of Botrytis spp.</title>
        <authorList>
            <person name="Valero-Jimenez C.A."/>
            <person name="Tapia P."/>
            <person name="Veloso J."/>
            <person name="Silva-Moreno E."/>
            <person name="Staats M."/>
            <person name="Valdes J.H."/>
            <person name="Van Kan J.A.L."/>
        </authorList>
    </citation>
    <scope>NUCLEOTIDE SEQUENCE [LARGE SCALE GENOMIC DNA]</scope>
    <source>
        <strain evidence="3 4">MUCL2830</strain>
    </source>
</reference>
<evidence type="ECO:0000313" key="4">
    <source>
        <dbReference type="Proteomes" id="UP000297299"/>
    </source>
</evidence>
<sequence length="339" mass="38312">MVDVLMIDAPTSTLSAPPPSSPPPPWPSSPPPGSSNVVSEPETSNQKGILFNEFIISWASNDTYTRINGTPEVRQLKLKKALNHTSIESIIHKSVFVEHLKDTLKQEFAALLTEPKLQTFDASVPSSEFRDIDLSSVKKKAPVWSSILTTLIANERFHRPSYLSEPNTEIQGQRIYMITMVVYNNFNFKKIIRDESLGYTEGIKNLTTAILILCPELPLLGFKQAMYNPTIPLDFRDILDFTGLAADPFFCQIKCIPVNKTKYWQLSDIHTNKGTIDGTYKVHNNIFKTQLAFSKLSESIPFDYTIDLKLVHNDQLTTAHIRAIKVQQSESIDPYEHKE</sequence>
<name>A0A4Y8CAD5_9HELO</name>
<protein>
    <recommendedName>
        <fullName evidence="2">DUF6589 domain-containing protein</fullName>
    </recommendedName>
</protein>
<proteinExistence type="predicted"/>
<dbReference type="InterPro" id="IPR046496">
    <property type="entry name" value="DUF6589"/>
</dbReference>
<evidence type="ECO:0000313" key="3">
    <source>
        <dbReference type="EMBL" id="TEY20092.1"/>
    </source>
</evidence>
<feature type="region of interest" description="Disordered" evidence="1">
    <location>
        <begin position="1"/>
        <end position="42"/>
    </location>
</feature>
<dbReference type="EMBL" id="PHWZ01001820">
    <property type="protein sequence ID" value="TEY20092.1"/>
    <property type="molecule type" value="Genomic_DNA"/>
</dbReference>
<accession>A0A4Y8CAD5</accession>
<dbReference type="AlphaFoldDB" id="A0A4Y8CAD5"/>
<comment type="caution">
    <text evidence="3">The sequence shown here is derived from an EMBL/GenBank/DDBJ whole genome shotgun (WGS) entry which is preliminary data.</text>
</comment>